<keyword evidence="2" id="KW-1185">Reference proteome</keyword>
<evidence type="ECO:0000313" key="1">
    <source>
        <dbReference type="EMBL" id="KAJ7191793.1"/>
    </source>
</evidence>
<evidence type="ECO:0000313" key="2">
    <source>
        <dbReference type="Proteomes" id="UP001219525"/>
    </source>
</evidence>
<reference evidence="1" key="1">
    <citation type="submission" date="2023-03" db="EMBL/GenBank/DDBJ databases">
        <title>Massive genome expansion in bonnet fungi (Mycena s.s.) driven by repeated elements and novel gene families across ecological guilds.</title>
        <authorList>
            <consortium name="Lawrence Berkeley National Laboratory"/>
            <person name="Harder C.B."/>
            <person name="Miyauchi S."/>
            <person name="Viragh M."/>
            <person name="Kuo A."/>
            <person name="Thoen E."/>
            <person name="Andreopoulos B."/>
            <person name="Lu D."/>
            <person name="Skrede I."/>
            <person name="Drula E."/>
            <person name="Henrissat B."/>
            <person name="Morin E."/>
            <person name="Kohler A."/>
            <person name="Barry K."/>
            <person name="LaButti K."/>
            <person name="Morin E."/>
            <person name="Salamov A."/>
            <person name="Lipzen A."/>
            <person name="Mereny Z."/>
            <person name="Hegedus B."/>
            <person name="Baldrian P."/>
            <person name="Stursova M."/>
            <person name="Weitz H."/>
            <person name="Taylor A."/>
            <person name="Grigoriev I.V."/>
            <person name="Nagy L.G."/>
            <person name="Martin F."/>
            <person name="Kauserud H."/>
        </authorList>
    </citation>
    <scope>NUCLEOTIDE SEQUENCE</scope>
    <source>
        <strain evidence="1">9144</strain>
    </source>
</reference>
<dbReference type="AlphaFoldDB" id="A0AAD6UWD7"/>
<comment type="caution">
    <text evidence="1">The sequence shown here is derived from an EMBL/GenBank/DDBJ whole genome shotgun (WGS) entry which is preliminary data.</text>
</comment>
<sequence>MYPSQLVDLLLTESRRWKNLYLCVSPLHHKHFTTSKAGFPILEKLSLVAYEPLTKNTALFFESFQALVDLELRVDRRLPGTLDFIWARLPGVRVHLQQWRECENVHLTSVQTAMSDISLLVSDERAIDILLAVLVAPCLKRFQIEGQYSRQPITAFLDRSSFNCPTDELLLLLGSPHARDIIELDISGDILTEFIDALATRDIVPNLRTLVFLNFRRLKWNKMVVARVARYVFKAFQLVRAAEMFIPEGYNLP</sequence>
<dbReference type="EMBL" id="JARJCW010000128">
    <property type="protein sequence ID" value="KAJ7191793.1"/>
    <property type="molecule type" value="Genomic_DNA"/>
</dbReference>
<organism evidence="1 2">
    <name type="scientific">Mycena pura</name>
    <dbReference type="NCBI Taxonomy" id="153505"/>
    <lineage>
        <taxon>Eukaryota</taxon>
        <taxon>Fungi</taxon>
        <taxon>Dikarya</taxon>
        <taxon>Basidiomycota</taxon>
        <taxon>Agaricomycotina</taxon>
        <taxon>Agaricomycetes</taxon>
        <taxon>Agaricomycetidae</taxon>
        <taxon>Agaricales</taxon>
        <taxon>Marasmiineae</taxon>
        <taxon>Mycenaceae</taxon>
        <taxon>Mycena</taxon>
    </lineage>
</organism>
<accession>A0AAD6UWD7</accession>
<proteinExistence type="predicted"/>
<gene>
    <name evidence="1" type="ORF">GGX14DRAFT_406895</name>
</gene>
<protein>
    <submittedName>
        <fullName evidence="1">Uncharacterized protein</fullName>
    </submittedName>
</protein>
<dbReference type="Proteomes" id="UP001219525">
    <property type="component" value="Unassembled WGS sequence"/>
</dbReference>
<name>A0AAD6UWD7_9AGAR</name>